<evidence type="ECO:0000313" key="3">
    <source>
        <dbReference type="Proteomes" id="UP000799439"/>
    </source>
</evidence>
<evidence type="ECO:0000313" key="2">
    <source>
        <dbReference type="EMBL" id="KAF2147674.1"/>
    </source>
</evidence>
<dbReference type="InterPro" id="IPR052777">
    <property type="entry name" value="Acetyltransferase_Enz"/>
</dbReference>
<evidence type="ECO:0000259" key="1">
    <source>
        <dbReference type="PROSITE" id="PS51186"/>
    </source>
</evidence>
<proteinExistence type="predicted"/>
<dbReference type="GO" id="GO:0016747">
    <property type="term" value="F:acyltransferase activity, transferring groups other than amino-acyl groups"/>
    <property type="evidence" value="ECO:0007669"/>
    <property type="project" value="InterPro"/>
</dbReference>
<dbReference type="Gene3D" id="3.40.630.30">
    <property type="match status" value="1"/>
</dbReference>
<protein>
    <submittedName>
        <fullName evidence="2">Acetyltransferase</fullName>
    </submittedName>
</protein>
<dbReference type="Pfam" id="PF00583">
    <property type="entry name" value="Acetyltransf_1"/>
    <property type="match status" value="1"/>
</dbReference>
<reference evidence="2" key="1">
    <citation type="journal article" date="2020" name="Stud. Mycol.">
        <title>101 Dothideomycetes genomes: a test case for predicting lifestyles and emergence of pathogens.</title>
        <authorList>
            <person name="Haridas S."/>
            <person name="Albert R."/>
            <person name="Binder M."/>
            <person name="Bloem J."/>
            <person name="Labutti K."/>
            <person name="Salamov A."/>
            <person name="Andreopoulos B."/>
            <person name="Baker S."/>
            <person name="Barry K."/>
            <person name="Bills G."/>
            <person name="Bluhm B."/>
            <person name="Cannon C."/>
            <person name="Castanera R."/>
            <person name="Culley D."/>
            <person name="Daum C."/>
            <person name="Ezra D."/>
            <person name="Gonzalez J."/>
            <person name="Henrissat B."/>
            <person name="Kuo A."/>
            <person name="Liang C."/>
            <person name="Lipzen A."/>
            <person name="Lutzoni F."/>
            <person name="Magnuson J."/>
            <person name="Mondo S."/>
            <person name="Nolan M."/>
            <person name="Ohm R."/>
            <person name="Pangilinan J."/>
            <person name="Park H.-J."/>
            <person name="Ramirez L."/>
            <person name="Alfaro M."/>
            <person name="Sun H."/>
            <person name="Tritt A."/>
            <person name="Yoshinaga Y."/>
            <person name="Zwiers L.-H."/>
            <person name="Turgeon B."/>
            <person name="Goodwin S."/>
            <person name="Spatafora J."/>
            <person name="Crous P."/>
            <person name="Grigoriev I."/>
        </authorList>
    </citation>
    <scope>NUCLEOTIDE SEQUENCE</scope>
    <source>
        <strain evidence="2">CBS 260.36</strain>
    </source>
</reference>
<gene>
    <name evidence="2" type="ORF">K461DRAFT_70499</name>
</gene>
<keyword evidence="3" id="KW-1185">Reference proteome</keyword>
<name>A0A9P4MF88_9PEZI</name>
<feature type="domain" description="N-acetyltransferase" evidence="1">
    <location>
        <begin position="6"/>
        <end position="167"/>
    </location>
</feature>
<dbReference type="InterPro" id="IPR000182">
    <property type="entry name" value="GNAT_dom"/>
</dbReference>
<dbReference type="AlphaFoldDB" id="A0A9P4MF88"/>
<dbReference type="PROSITE" id="PS51186">
    <property type="entry name" value="GNAT"/>
    <property type="match status" value="1"/>
</dbReference>
<dbReference type="Proteomes" id="UP000799439">
    <property type="component" value="Unassembled WGS sequence"/>
</dbReference>
<dbReference type="PANTHER" id="PTHR43305">
    <property type="entry name" value="FAMILY N-ACETYLTRANSFERASE, PUTATIVE (AFU_ORTHOLOGUE AFUA_2G01380)-RELATED"/>
    <property type="match status" value="1"/>
</dbReference>
<dbReference type="PANTHER" id="PTHR43305:SF1">
    <property type="entry name" value="FAMILY N-ACETYLTRANSFERASE, PUTATIVE (AFU_ORTHOLOGUE AFUA_2G01380)-RELATED"/>
    <property type="match status" value="1"/>
</dbReference>
<dbReference type="SUPFAM" id="SSF55729">
    <property type="entry name" value="Acyl-CoA N-acyltransferases (Nat)"/>
    <property type="match status" value="1"/>
</dbReference>
<dbReference type="OrthoDB" id="41532at2759"/>
<dbReference type="EMBL" id="ML996095">
    <property type="protein sequence ID" value="KAF2147674.1"/>
    <property type="molecule type" value="Genomic_DNA"/>
</dbReference>
<accession>A0A9P4MF88</accession>
<comment type="caution">
    <text evidence="2">The sequence shown here is derived from an EMBL/GenBank/DDBJ whole genome shotgun (WGS) entry which is preliminary data.</text>
</comment>
<dbReference type="InterPro" id="IPR016181">
    <property type="entry name" value="Acyl_CoA_acyltransferase"/>
</dbReference>
<sequence length="168" mass="18217">MSTSFTISPALFPQDLSTVTALFEAYTASLNLDLSFQSYSTELASLPGAYSPPAGRLYIAWSEEGEAWGCVALRPLTKSTVSECEGLVGEIKRLYVVPAARGKGVGRALAEKVLAGAREVGYEVVKLDTLGSMHAAIGMYKGLGFEECERYYDTPVQGTVFMRLRLEK</sequence>
<organism evidence="2 3">
    <name type="scientific">Myriangium duriaei CBS 260.36</name>
    <dbReference type="NCBI Taxonomy" id="1168546"/>
    <lineage>
        <taxon>Eukaryota</taxon>
        <taxon>Fungi</taxon>
        <taxon>Dikarya</taxon>
        <taxon>Ascomycota</taxon>
        <taxon>Pezizomycotina</taxon>
        <taxon>Dothideomycetes</taxon>
        <taxon>Dothideomycetidae</taxon>
        <taxon>Myriangiales</taxon>
        <taxon>Myriangiaceae</taxon>
        <taxon>Myriangium</taxon>
    </lineage>
</organism>
<dbReference type="CDD" id="cd04301">
    <property type="entry name" value="NAT_SF"/>
    <property type="match status" value="1"/>
</dbReference>